<comment type="caution">
    <text evidence="3">The sequence shown here is derived from an EMBL/GenBank/DDBJ whole genome shotgun (WGS) entry which is preliminary data.</text>
</comment>
<dbReference type="AlphaFoldDB" id="A0A0R1UFE8"/>
<gene>
    <name evidence="3" type="ORF">FC43_GL001442</name>
</gene>
<evidence type="ECO:0000313" key="4">
    <source>
        <dbReference type="Proteomes" id="UP000050816"/>
    </source>
</evidence>
<evidence type="ECO:0008006" key="5">
    <source>
        <dbReference type="Google" id="ProtNLM"/>
    </source>
</evidence>
<feature type="region of interest" description="Disordered" evidence="1">
    <location>
        <begin position="27"/>
        <end position="83"/>
    </location>
</feature>
<dbReference type="Proteomes" id="UP000050816">
    <property type="component" value="Unassembled WGS sequence"/>
</dbReference>
<dbReference type="RefSeq" id="WP_056954635.1">
    <property type="nucleotide sequence ID" value="NZ_AZFK01000038.1"/>
</dbReference>
<dbReference type="EMBL" id="AZFK01000038">
    <property type="protein sequence ID" value="KRL89994.1"/>
    <property type="molecule type" value="Genomic_DNA"/>
</dbReference>
<feature type="compositionally biased region" description="Polar residues" evidence="1">
    <location>
        <begin position="27"/>
        <end position="39"/>
    </location>
</feature>
<name>A0A0R1UFE8_9LACO</name>
<keyword evidence="2" id="KW-0732">Signal</keyword>
<evidence type="ECO:0000313" key="3">
    <source>
        <dbReference type="EMBL" id="KRL89994.1"/>
    </source>
</evidence>
<evidence type="ECO:0000256" key="2">
    <source>
        <dbReference type="SAM" id="SignalP"/>
    </source>
</evidence>
<sequence length="144" mass="14800">MKKQLLILGISVFSCIGLAACGNTASNDTAHSVHSASTEKSTHKHKQPKTDQAEGSTSQLSSATTAQGTNDSASTQTSAASSSDRVVIAGHSFHHATLGGSDVLVGDNGEGEVGEWYANDPAAQADPNVKAQLSSVYQDNSNQN</sequence>
<feature type="region of interest" description="Disordered" evidence="1">
    <location>
        <begin position="97"/>
        <end position="126"/>
    </location>
</feature>
<evidence type="ECO:0000256" key="1">
    <source>
        <dbReference type="SAM" id="MobiDB-lite"/>
    </source>
</evidence>
<proteinExistence type="predicted"/>
<feature type="compositionally biased region" description="Low complexity" evidence="1">
    <location>
        <begin position="55"/>
        <end position="83"/>
    </location>
</feature>
<feature type="chain" id="PRO_5038485350" description="Lipoprotein" evidence="2">
    <location>
        <begin position="20"/>
        <end position="144"/>
    </location>
</feature>
<accession>A0A0R1UFE8</accession>
<dbReference type="PROSITE" id="PS51257">
    <property type="entry name" value="PROKAR_LIPOPROTEIN"/>
    <property type="match status" value="1"/>
</dbReference>
<dbReference type="PATRIC" id="fig|1423760.3.peg.1514"/>
<feature type="signal peptide" evidence="2">
    <location>
        <begin position="1"/>
        <end position="19"/>
    </location>
</feature>
<protein>
    <recommendedName>
        <fullName evidence="5">Lipoprotein</fullName>
    </recommendedName>
</protein>
<reference evidence="3 4" key="1">
    <citation type="journal article" date="2015" name="Genome Announc.">
        <title>Expanding the biotechnology potential of lactobacilli through comparative genomics of 213 strains and associated genera.</title>
        <authorList>
            <person name="Sun Z."/>
            <person name="Harris H.M."/>
            <person name="McCann A."/>
            <person name="Guo C."/>
            <person name="Argimon S."/>
            <person name="Zhang W."/>
            <person name="Yang X."/>
            <person name="Jeffery I.B."/>
            <person name="Cooney J.C."/>
            <person name="Kagawa T.F."/>
            <person name="Liu W."/>
            <person name="Song Y."/>
            <person name="Salvetti E."/>
            <person name="Wrobel A."/>
            <person name="Rasinkangas P."/>
            <person name="Parkhill J."/>
            <person name="Rea M.C."/>
            <person name="O'Sullivan O."/>
            <person name="Ritari J."/>
            <person name="Douillard F.P."/>
            <person name="Paul Ross R."/>
            <person name="Yang R."/>
            <person name="Briner A.E."/>
            <person name="Felis G.E."/>
            <person name="de Vos W.M."/>
            <person name="Barrangou R."/>
            <person name="Klaenhammer T.R."/>
            <person name="Caufield P.W."/>
            <person name="Cui Y."/>
            <person name="Zhang H."/>
            <person name="O'Toole P.W."/>
        </authorList>
    </citation>
    <scope>NUCLEOTIDE SEQUENCE [LARGE SCALE GENOMIC DNA]</scope>
    <source>
        <strain evidence="3 4">DSM 15946</strain>
    </source>
</reference>
<organism evidence="3 4">
    <name type="scientific">Limosilactobacillus ingluviei DSM 15946</name>
    <dbReference type="NCBI Taxonomy" id="1423760"/>
    <lineage>
        <taxon>Bacteria</taxon>
        <taxon>Bacillati</taxon>
        <taxon>Bacillota</taxon>
        <taxon>Bacilli</taxon>
        <taxon>Lactobacillales</taxon>
        <taxon>Lactobacillaceae</taxon>
        <taxon>Limosilactobacillus</taxon>
    </lineage>
</organism>